<keyword evidence="1" id="KW-1133">Transmembrane helix</keyword>
<dbReference type="AlphaFoldDB" id="A0A8J6TGH6"/>
<feature type="transmembrane region" description="Helical" evidence="1">
    <location>
        <begin position="201"/>
        <end position="226"/>
    </location>
</feature>
<gene>
    <name evidence="2" type="ORF">H8E23_04175</name>
</gene>
<reference evidence="2 3" key="1">
    <citation type="submission" date="2020-08" db="EMBL/GenBank/DDBJ databases">
        <title>Bridging the membrane lipid divide: bacteria of the FCB group superphylum have the potential to synthesize archaeal ether lipids.</title>
        <authorList>
            <person name="Villanueva L."/>
            <person name="Von Meijenfeldt F.A.B."/>
            <person name="Westbye A.B."/>
            <person name="Yadav S."/>
            <person name="Hopmans E.C."/>
            <person name="Dutilh B.E."/>
            <person name="Sinninghe Damste J.S."/>
        </authorList>
    </citation>
    <scope>NUCLEOTIDE SEQUENCE [LARGE SCALE GENOMIC DNA]</scope>
    <source>
        <strain evidence="2">NIOZ-UU30</strain>
    </source>
</reference>
<dbReference type="EMBL" id="JACNJH010000097">
    <property type="protein sequence ID" value="MBC8360575.1"/>
    <property type="molecule type" value="Genomic_DNA"/>
</dbReference>
<sequence length="235" mass="26130">MAVVVKKNRFALGAVLTVTFFILLYIIHAPVVVSIKGKSLVHYTDEFFTSISKGSVYFIPELIKKSDNYIARALDVKIKGDEKAALIFTKAGAKVDLKNGQLTIKGDLGKILKNTLEDADTAFKGLDKILYDQYGYAGKEIIQCWWLAFKEIEAAYKKAGQAEEMEFMAAVRIKALEPAFNFYGVEAASASKRVLGISGVIGFYVIYTVWWGFAIYFLCEGVGLLMTKSKQKKEA</sequence>
<organism evidence="2 3">
    <name type="scientific">Candidatus Desulfatibia profunda</name>
    <dbReference type="NCBI Taxonomy" id="2841695"/>
    <lineage>
        <taxon>Bacteria</taxon>
        <taxon>Pseudomonadati</taxon>
        <taxon>Thermodesulfobacteriota</taxon>
        <taxon>Desulfobacteria</taxon>
        <taxon>Desulfobacterales</taxon>
        <taxon>Desulfobacterales incertae sedis</taxon>
        <taxon>Candidatus Desulfatibia</taxon>
    </lineage>
</organism>
<protein>
    <submittedName>
        <fullName evidence="2">Uncharacterized protein</fullName>
    </submittedName>
</protein>
<comment type="caution">
    <text evidence="2">The sequence shown here is derived from an EMBL/GenBank/DDBJ whole genome shotgun (WGS) entry which is preliminary data.</text>
</comment>
<name>A0A8J6TGH6_9BACT</name>
<evidence type="ECO:0000313" key="2">
    <source>
        <dbReference type="EMBL" id="MBC8360575.1"/>
    </source>
</evidence>
<evidence type="ECO:0000256" key="1">
    <source>
        <dbReference type="SAM" id="Phobius"/>
    </source>
</evidence>
<keyword evidence="1" id="KW-0472">Membrane</keyword>
<keyword evidence="1" id="KW-0812">Transmembrane</keyword>
<feature type="transmembrane region" description="Helical" evidence="1">
    <location>
        <begin position="12"/>
        <end position="33"/>
    </location>
</feature>
<accession>A0A8J6TGH6</accession>
<proteinExistence type="predicted"/>
<dbReference type="Proteomes" id="UP000603434">
    <property type="component" value="Unassembled WGS sequence"/>
</dbReference>
<evidence type="ECO:0000313" key="3">
    <source>
        <dbReference type="Proteomes" id="UP000603434"/>
    </source>
</evidence>